<organism evidence="1 2">
    <name type="scientific">Inquilinus limosus</name>
    <dbReference type="NCBI Taxonomy" id="171674"/>
    <lineage>
        <taxon>Bacteria</taxon>
        <taxon>Pseudomonadati</taxon>
        <taxon>Pseudomonadota</taxon>
        <taxon>Alphaproteobacteria</taxon>
        <taxon>Rhodospirillales</taxon>
        <taxon>Rhodospirillaceae</taxon>
        <taxon>Inquilinus</taxon>
    </lineage>
</organism>
<keyword evidence="2" id="KW-1185">Reference proteome</keyword>
<protein>
    <submittedName>
        <fullName evidence="1">Uncharacterized protein</fullName>
    </submittedName>
</protein>
<dbReference type="AlphaFoldDB" id="A0A211ZUA2"/>
<dbReference type="Proteomes" id="UP000196655">
    <property type="component" value="Unassembled WGS sequence"/>
</dbReference>
<comment type="caution">
    <text evidence="1">The sequence shown here is derived from an EMBL/GenBank/DDBJ whole genome shotgun (WGS) entry which is preliminary data.</text>
</comment>
<dbReference type="EMBL" id="NHON01000002">
    <property type="protein sequence ID" value="OWJ68855.1"/>
    <property type="molecule type" value="Genomic_DNA"/>
</dbReference>
<evidence type="ECO:0000313" key="1">
    <source>
        <dbReference type="EMBL" id="OWJ68855.1"/>
    </source>
</evidence>
<accession>A0A211ZUA2</accession>
<gene>
    <name evidence="1" type="ORF">BWR60_01850</name>
</gene>
<proteinExistence type="predicted"/>
<name>A0A211ZUA2_9PROT</name>
<reference evidence="2" key="1">
    <citation type="submission" date="2017-05" db="EMBL/GenBank/DDBJ databases">
        <authorList>
            <person name="Macchi M."/>
            <person name="Festa S."/>
            <person name="Coppotelli B.M."/>
            <person name="Morelli I.S."/>
        </authorList>
    </citation>
    <scope>NUCLEOTIDE SEQUENCE [LARGE SCALE GENOMIC DNA]</scope>
    <source>
        <strain evidence="2">I</strain>
    </source>
</reference>
<evidence type="ECO:0000313" key="2">
    <source>
        <dbReference type="Proteomes" id="UP000196655"/>
    </source>
</evidence>
<sequence>MDVLAKLRDRDADEPELQLLRRFRRRRADEAQVLVEDVAEGGTRLPQSQLACCTSAMPRMMARACSEIRHSPPTFDP</sequence>